<keyword evidence="5 6" id="KW-0472">Membrane</keyword>
<dbReference type="EMBL" id="VSSQ01111216">
    <property type="protein sequence ID" value="MPN48678.1"/>
    <property type="molecule type" value="Genomic_DNA"/>
</dbReference>
<feature type="transmembrane region" description="Helical" evidence="6">
    <location>
        <begin position="137"/>
        <end position="157"/>
    </location>
</feature>
<accession>A0A645IBL3</accession>
<name>A0A645IBL3_9ZZZZ</name>
<dbReference type="InterPro" id="IPR004761">
    <property type="entry name" value="Spore_GerAB"/>
</dbReference>
<dbReference type="PANTHER" id="PTHR34975">
    <property type="entry name" value="SPORE GERMINATION PROTEIN A2"/>
    <property type="match status" value="1"/>
</dbReference>
<dbReference type="GO" id="GO:0009847">
    <property type="term" value="P:spore germination"/>
    <property type="evidence" value="ECO:0007669"/>
    <property type="project" value="InterPro"/>
</dbReference>
<feature type="transmembrane region" description="Helical" evidence="6">
    <location>
        <begin position="106"/>
        <end position="125"/>
    </location>
</feature>
<dbReference type="Pfam" id="PF03845">
    <property type="entry name" value="Spore_permease"/>
    <property type="match status" value="1"/>
</dbReference>
<comment type="subcellular location">
    <subcellularLocation>
        <location evidence="1">Membrane</location>
        <topology evidence="1">Multi-pass membrane protein</topology>
    </subcellularLocation>
</comment>
<evidence type="ECO:0000256" key="5">
    <source>
        <dbReference type="ARBA" id="ARBA00023136"/>
    </source>
</evidence>
<evidence type="ECO:0000313" key="7">
    <source>
        <dbReference type="EMBL" id="MPN48678.1"/>
    </source>
</evidence>
<keyword evidence="4 6" id="KW-1133">Transmembrane helix</keyword>
<keyword evidence="3 6" id="KW-0812">Transmembrane</keyword>
<evidence type="ECO:0008006" key="8">
    <source>
        <dbReference type="Google" id="ProtNLM"/>
    </source>
</evidence>
<gene>
    <name evidence="7" type="ORF">SDC9_196290</name>
</gene>
<evidence type="ECO:0000256" key="1">
    <source>
        <dbReference type="ARBA" id="ARBA00004141"/>
    </source>
</evidence>
<evidence type="ECO:0000256" key="4">
    <source>
        <dbReference type="ARBA" id="ARBA00022989"/>
    </source>
</evidence>
<feature type="transmembrane region" description="Helical" evidence="6">
    <location>
        <begin position="73"/>
        <end position="94"/>
    </location>
</feature>
<reference evidence="7" key="1">
    <citation type="submission" date="2019-08" db="EMBL/GenBank/DDBJ databases">
        <authorList>
            <person name="Kucharzyk K."/>
            <person name="Murdoch R.W."/>
            <person name="Higgins S."/>
            <person name="Loffler F."/>
        </authorList>
    </citation>
    <scope>NUCLEOTIDE SEQUENCE</scope>
</reference>
<feature type="transmembrane region" description="Helical" evidence="6">
    <location>
        <begin position="21"/>
        <end position="42"/>
    </location>
</feature>
<dbReference type="PANTHER" id="PTHR34975:SF2">
    <property type="entry name" value="SPORE GERMINATION PROTEIN A2"/>
    <property type="match status" value="1"/>
</dbReference>
<dbReference type="AlphaFoldDB" id="A0A645IBL3"/>
<organism evidence="7">
    <name type="scientific">bioreactor metagenome</name>
    <dbReference type="NCBI Taxonomy" id="1076179"/>
    <lineage>
        <taxon>unclassified sequences</taxon>
        <taxon>metagenomes</taxon>
        <taxon>ecological metagenomes</taxon>
    </lineage>
</organism>
<keyword evidence="2" id="KW-0813">Transport</keyword>
<comment type="caution">
    <text evidence="7">The sequence shown here is derived from an EMBL/GenBank/DDBJ whole genome shotgun (WGS) entry which is preliminary data.</text>
</comment>
<proteinExistence type="predicted"/>
<dbReference type="GO" id="GO:0016020">
    <property type="term" value="C:membrane"/>
    <property type="evidence" value="ECO:0007669"/>
    <property type="project" value="UniProtKB-SubCell"/>
</dbReference>
<evidence type="ECO:0000256" key="6">
    <source>
        <dbReference type="SAM" id="Phobius"/>
    </source>
</evidence>
<evidence type="ECO:0000256" key="2">
    <source>
        <dbReference type="ARBA" id="ARBA00022448"/>
    </source>
</evidence>
<evidence type="ECO:0000256" key="3">
    <source>
        <dbReference type="ARBA" id="ARBA00022692"/>
    </source>
</evidence>
<sequence>MIIFFISDGFTNKKYLKAESIKAVLFLSVITIILNIIIIGVFDYSVVERLPSPYLASIKDMSVFNTFQKAEPIAVALWVIEDFILFSVFAYAFLSILKSLLSLSDVKFLIMPMLIFVYFFSLFIAESRFELENFSNIIAIPTNIILFIILPVILLIIGKIRKKI</sequence>
<protein>
    <recommendedName>
        <fullName evidence="8">Spore germination protein</fullName>
    </recommendedName>
</protein>